<accession>A0A1R3JR45</accession>
<dbReference type="Gene3D" id="1.20.1050.10">
    <property type="match status" value="1"/>
</dbReference>
<comment type="caution">
    <text evidence="1">The sequence shown here is derived from an EMBL/GenBank/DDBJ whole genome shotgun (WGS) entry which is preliminary data.</text>
</comment>
<dbReference type="Gene3D" id="3.40.30.10">
    <property type="entry name" value="Glutaredoxin"/>
    <property type="match status" value="1"/>
</dbReference>
<sequence length="38" mass="4469">MRNPIAESLVIIEYIDETWKASYPILPEDPYDKALARF</sequence>
<reference evidence="2" key="1">
    <citation type="submission" date="2013-09" db="EMBL/GenBank/DDBJ databases">
        <title>Corchorus olitorius genome sequencing.</title>
        <authorList>
            <person name="Alam M."/>
            <person name="Haque M.S."/>
            <person name="Islam M.S."/>
            <person name="Emdad E.M."/>
            <person name="Islam M.M."/>
            <person name="Ahmed B."/>
            <person name="Halim A."/>
            <person name="Hossen Q.M.M."/>
            <person name="Hossain M.Z."/>
            <person name="Ahmed R."/>
            <person name="Khan M.M."/>
            <person name="Islam R."/>
            <person name="Rashid M.M."/>
            <person name="Khan S.A."/>
            <person name="Rahman M.S."/>
            <person name="Alam M."/>
            <person name="Yahiya A.S."/>
            <person name="Khan M.S."/>
            <person name="Azam M.S."/>
            <person name="Haque T."/>
            <person name="Lashkar M.Z.H."/>
            <person name="Akhand A.I."/>
            <person name="Morshed G."/>
            <person name="Roy S."/>
            <person name="Uddin K.S."/>
            <person name="Rabeya T."/>
            <person name="Hossain A.S."/>
            <person name="Chowdhury A."/>
            <person name="Snigdha A.R."/>
            <person name="Mortoza M.S."/>
            <person name="Matin S.A."/>
            <person name="Hoque S.M.E."/>
            <person name="Islam M.K."/>
            <person name="Roy D.K."/>
            <person name="Haider R."/>
            <person name="Moosa M.M."/>
            <person name="Elias S.M."/>
            <person name="Hasan A.M."/>
            <person name="Jahan S."/>
            <person name="Shafiuddin M."/>
            <person name="Mahmood N."/>
            <person name="Shommy N.S."/>
        </authorList>
    </citation>
    <scope>NUCLEOTIDE SEQUENCE [LARGE SCALE GENOMIC DNA]</scope>
    <source>
        <strain evidence="2">cv. O-4</strain>
    </source>
</reference>
<evidence type="ECO:0000313" key="2">
    <source>
        <dbReference type="Proteomes" id="UP000187203"/>
    </source>
</evidence>
<dbReference type="Proteomes" id="UP000187203">
    <property type="component" value="Unassembled WGS sequence"/>
</dbReference>
<dbReference type="EMBL" id="AWUE01015453">
    <property type="protein sequence ID" value="OMO97305.1"/>
    <property type="molecule type" value="Genomic_DNA"/>
</dbReference>
<proteinExistence type="predicted"/>
<name>A0A1R3JR45_9ROSI</name>
<keyword evidence="2" id="KW-1185">Reference proteome</keyword>
<dbReference type="OrthoDB" id="202840at2759"/>
<evidence type="ECO:0000313" key="1">
    <source>
        <dbReference type="EMBL" id="OMO97305.1"/>
    </source>
</evidence>
<dbReference type="AlphaFoldDB" id="A0A1R3JR45"/>
<protein>
    <submittedName>
        <fullName evidence="1">Thioredoxin-like protein</fullName>
    </submittedName>
</protein>
<gene>
    <name evidence="1" type="ORF">COLO4_14689</name>
</gene>
<organism evidence="1 2">
    <name type="scientific">Corchorus olitorius</name>
    <dbReference type="NCBI Taxonomy" id="93759"/>
    <lineage>
        <taxon>Eukaryota</taxon>
        <taxon>Viridiplantae</taxon>
        <taxon>Streptophyta</taxon>
        <taxon>Embryophyta</taxon>
        <taxon>Tracheophyta</taxon>
        <taxon>Spermatophyta</taxon>
        <taxon>Magnoliopsida</taxon>
        <taxon>eudicotyledons</taxon>
        <taxon>Gunneridae</taxon>
        <taxon>Pentapetalae</taxon>
        <taxon>rosids</taxon>
        <taxon>malvids</taxon>
        <taxon>Malvales</taxon>
        <taxon>Malvaceae</taxon>
        <taxon>Grewioideae</taxon>
        <taxon>Apeibeae</taxon>
        <taxon>Corchorus</taxon>
    </lineage>
</organism>
<dbReference type="PANTHER" id="PTHR44548">
    <property type="entry name" value="GST N-TERMINAL DOMAIN-CONTAINING PROTEIN"/>
    <property type="match status" value="1"/>
</dbReference>
<dbReference type="PANTHER" id="PTHR44548:SF4">
    <property type="entry name" value="S-TRANSFERASE, PUTATIVE-RELATED"/>
    <property type="match status" value="1"/>
</dbReference>
<dbReference type="STRING" id="93759.A0A1R3JR45"/>